<dbReference type="Proteomes" id="UP000012283">
    <property type="component" value="Unassembled WGS sequence"/>
</dbReference>
<organism evidence="1 2">
    <name type="scientific">Gracilibacillus halophilus YIM-C55.5</name>
    <dbReference type="NCBI Taxonomy" id="1308866"/>
    <lineage>
        <taxon>Bacteria</taxon>
        <taxon>Bacillati</taxon>
        <taxon>Bacillota</taxon>
        <taxon>Bacilli</taxon>
        <taxon>Bacillales</taxon>
        <taxon>Bacillaceae</taxon>
        <taxon>Gracilibacillus</taxon>
    </lineage>
</organism>
<comment type="caution">
    <text evidence="1">The sequence shown here is derived from an EMBL/GenBank/DDBJ whole genome shotgun (WGS) entry which is preliminary data.</text>
</comment>
<dbReference type="OrthoDB" id="9812611at2"/>
<dbReference type="Pfam" id="PF09669">
    <property type="entry name" value="Phage_pRha"/>
    <property type="match status" value="1"/>
</dbReference>
<evidence type="ECO:0000313" key="1">
    <source>
        <dbReference type="EMBL" id="ENH96686.1"/>
    </source>
</evidence>
<dbReference type="EMBL" id="APML01000033">
    <property type="protein sequence ID" value="ENH96686.1"/>
    <property type="molecule type" value="Genomic_DNA"/>
</dbReference>
<dbReference type="eggNOG" id="COG3646">
    <property type="taxonomic scope" value="Bacteria"/>
</dbReference>
<dbReference type="PATRIC" id="fig|1308866.3.peg.1884"/>
<dbReference type="RefSeq" id="WP_003468930.1">
    <property type="nucleotide sequence ID" value="NZ_APML01000033.1"/>
</dbReference>
<protein>
    <submittedName>
        <fullName evidence="1">Phage regulatory protein</fullName>
    </submittedName>
</protein>
<dbReference type="InterPro" id="IPR014054">
    <property type="entry name" value="Phage_regulatory_Rha"/>
</dbReference>
<accession>N4WU98</accession>
<keyword evidence="2" id="KW-1185">Reference proteome</keyword>
<dbReference type="AlphaFoldDB" id="N4WU98"/>
<proteinExistence type="predicted"/>
<gene>
    <name evidence="1" type="ORF">J416_09319</name>
</gene>
<dbReference type="NCBIfam" id="TIGR02681">
    <property type="entry name" value="phage_pRha"/>
    <property type="match status" value="1"/>
</dbReference>
<sequence>MSDLTIVSHNGQLVTDSREVAKMVEKRHTELLRTIKGYEIILAERNFASGDFFIESTYTDSNNQTRPCFLLTKKGCEMVANKMTGEKGILFTATYVSKFNEMEQQHQDTSQLSPELQMFNGLFQSLAKQEMATKQLETKVDNIRDVVALNTTDWRKDARQLISKIAQSRGGFGAYKEVNTEIYKEVERRGGFQLNTRLTNKRRRLADEGVSKSKRDKLSKVDVIADDKRLVEIYVAVVKEFAIKHGIDLKEAN</sequence>
<name>N4WU98_9BACI</name>
<evidence type="ECO:0000313" key="2">
    <source>
        <dbReference type="Proteomes" id="UP000012283"/>
    </source>
</evidence>
<dbReference type="STRING" id="1308866.J416_09319"/>
<reference evidence="1 2" key="1">
    <citation type="submission" date="2013-03" db="EMBL/GenBank/DDBJ databases">
        <title>Draft genome sequence of Gracibacillus halophilus YIM-C55.5, a moderately halophilic and thermophilic organism from the Xiaochaidamu salt lake.</title>
        <authorList>
            <person name="Sugumar T."/>
            <person name="Polireddy D.R."/>
            <person name="Antony A."/>
            <person name="Madhava Y.R."/>
            <person name="Sivakumar N."/>
        </authorList>
    </citation>
    <scope>NUCLEOTIDE SEQUENCE [LARGE SCALE GENOMIC DNA]</scope>
    <source>
        <strain evidence="1 2">YIM-C55.5</strain>
    </source>
</reference>